<evidence type="ECO:0000313" key="2">
    <source>
        <dbReference type="Proteomes" id="UP000028186"/>
    </source>
</evidence>
<dbReference type="AlphaFoldDB" id="A0A068T7B4"/>
<dbReference type="KEGG" id="ngl:RG1141_CH20630"/>
<name>A0A068T7B4_NEOGA</name>
<protein>
    <submittedName>
        <fullName evidence="1">Uncharacterized protein</fullName>
    </submittedName>
</protein>
<evidence type="ECO:0000313" key="1">
    <source>
        <dbReference type="EMBL" id="CDN54402.1"/>
    </source>
</evidence>
<proteinExistence type="predicted"/>
<reference evidence="2" key="1">
    <citation type="journal article" date="2014" name="BMC Genomics">
        <title>Genome sequencing of two Neorhizobium galegae strains reveals a noeT gene responsible for the unusual acetylation of the nodulation factors.</title>
        <authorList>
            <person name="Osterman J."/>
            <person name="Marsh J."/>
            <person name="Laine P.K."/>
            <person name="Zeng Z."/>
            <person name="Alatalo E."/>
            <person name="Sullivan J.T."/>
            <person name="Young J.P."/>
            <person name="Thomas-Oates J."/>
            <person name="Paulin L."/>
            <person name="Lindstrom K."/>
        </authorList>
    </citation>
    <scope>NUCLEOTIDE SEQUENCE [LARGE SCALE GENOMIC DNA]</scope>
    <source>
        <strain evidence="2">HAMBI 1141</strain>
    </source>
</reference>
<dbReference type="HOGENOM" id="CLU_2808041_0_0_5"/>
<dbReference type="EMBL" id="HG938355">
    <property type="protein sequence ID" value="CDN54402.1"/>
    <property type="molecule type" value="Genomic_DNA"/>
</dbReference>
<organism evidence="1 2">
    <name type="scientific">Neorhizobium galegae bv. officinalis bv. officinalis str. HAMBI 1141</name>
    <dbReference type="NCBI Taxonomy" id="1028801"/>
    <lineage>
        <taxon>Bacteria</taxon>
        <taxon>Pseudomonadati</taxon>
        <taxon>Pseudomonadota</taxon>
        <taxon>Alphaproteobacteria</taxon>
        <taxon>Hyphomicrobiales</taxon>
        <taxon>Rhizobiaceae</taxon>
        <taxon>Rhizobium/Agrobacterium group</taxon>
        <taxon>Neorhizobium</taxon>
    </lineage>
</organism>
<sequence length="67" mass="7914">MTIFRKLILNKYQVFVGNRIFAKDFLEFIHIKTGGATFYLRGSKAFKFRIDFPYYRAIVPSFNLGIN</sequence>
<accession>A0A068T7B4</accession>
<dbReference type="Proteomes" id="UP000028186">
    <property type="component" value="Chromosome I"/>
</dbReference>
<gene>
    <name evidence="1" type="ORF">RG1141_CH20630</name>
</gene>